<dbReference type="InterPro" id="IPR006005">
    <property type="entry name" value="Glut_synth_ssu1"/>
</dbReference>
<evidence type="ECO:0000256" key="2">
    <source>
        <dbReference type="ARBA" id="ARBA00023002"/>
    </source>
</evidence>
<reference evidence="6 7" key="1">
    <citation type="submission" date="2019-03" db="EMBL/GenBank/DDBJ databases">
        <title>Subsurface microbial communities from deep shales in Ohio and West Virginia, USA.</title>
        <authorList>
            <person name="Wrighton K."/>
        </authorList>
    </citation>
    <scope>NUCLEOTIDE SEQUENCE [LARGE SCALE GENOMIC DNA]</scope>
    <source>
        <strain evidence="6 7">MSL 6dP</strain>
    </source>
</reference>
<organism evidence="6 7">
    <name type="scientific">Orenia marismortui</name>
    <dbReference type="NCBI Taxonomy" id="46469"/>
    <lineage>
        <taxon>Bacteria</taxon>
        <taxon>Bacillati</taxon>
        <taxon>Bacillota</taxon>
        <taxon>Clostridia</taxon>
        <taxon>Halanaerobiales</taxon>
        <taxon>Halobacteroidaceae</taxon>
        <taxon>Orenia</taxon>
    </lineage>
</organism>
<dbReference type="PRINTS" id="PR00419">
    <property type="entry name" value="ADXRDTASE"/>
</dbReference>
<sequence length="483" mass="54041">MGKLGGFLEFDREPRKKRSVEERVKDYKQVYEPIKEEEITIQAARCMDCGVPFCSFSCPVNNLCPEWQDFVYSGEWKKGLENLHSTNNFPDFTGRVCPAPCEGGCVLGINDDPVSIKNIEFAISEKAWKEGWIKPQPPKVRTGKKVAVVGSGPAGLAAAQQLNRKGHNVTVFERDSKAGGMLTYGIPDFKIEKWVVERRVNQIKEEGVEFVFNTEIGTDYPVEKLESEYDAVVLAGGAREARDLPVYGRDLKGIHYAMDYLTQQNKLVAGEEVTEEQIDAKGKKVLVIGGGDTGSDCVGTATRQGAEAVYQIELLDKPPAERASDNPWPRYPQVLKTSTSHEEAEELAKDEEFGLREWTILTKRFVGNDQGELKEVQAVKVEWVEDENAKKIMEEIEGSEFNLEVDLVLLAIGFVHPEHDGMLDQLGLDLDERGNVKTSDNYQTSDDKFFAAGDMRRGASLIVWAIREGRDVAAEVDEYLMEN</sequence>
<evidence type="ECO:0000313" key="7">
    <source>
        <dbReference type="Proteomes" id="UP000295832"/>
    </source>
</evidence>
<dbReference type="SUPFAM" id="SSF51971">
    <property type="entry name" value="Nucleotide-binding domain"/>
    <property type="match status" value="2"/>
</dbReference>
<dbReference type="InterPro" id="IPR023753">
    <property type="entry name" value="FAD/NAD-binding_dom"/>
</dbReference>
<evidence type="ECO:0000313" key="6">
    <source>
        <dbReference type="EMBL" id="TDX51505.1"/>
    </source>
</evidence>
<dbReference type="InterPro" id="IPR017896">
    <property type="entry name" value="4Fe4S_Fe-S-bd"/>
</dbReference>
<dbReference type="GO" id="GO:0051536">
    <property type="term" value="F:iron-sulfur cluster binding"/>
    <property type="evidence" value="ECO:0007669"/>
    <property type="project" value="InterPro"/>
</dbReference>
<comment type="pathway">
    <text evidence="4">Amino-acid biosynthesis.</text>
</comment>
<keyword evidence="3" id="KW-0314">Glutamate biosynthesis</keyword>
<dbReference type="Gene3D" id="1.10.1060.10">
    <property type="entry name" value="Alpha-helical ferredoxin"/>
    <property type="match status" value="1"/>
</dbReference>
<dbReference type="GO" id="GO:0016639">
    <property type="term" value="F:oxidoreductase activity, acting on the CH-NH2 group of donors, NAD or NADP as acceptor"/>
    <property type="evidence" value="ECO:0007669"/>
    <property type="project" value="InterPro"/>
</dbReference>
<dbReference type="PROSITE" id="PS51379">
    <property type="entry name" value="4FE4S_FER_2"/>
    <property type="match status" value="1"/>
</dbReference>
<dbReference type="AlphaFoldDB" id="A0A4V3GYA5"/>
<dbReference type="Pfam" id="PF07992">
    <property type="entry name" value="Pyr_redox_2"/>
    <property type="match status" value="2"/>
</dbReference>
<keyword evidence="7" id="KW-1185">Reference proteome</keyword>
<proteinExistence type="predicted"/>
<dbReference type="NCBIfam" id="TIGR01317">
    <property type="entry name" value="GOGAT_sm_gam"/>
    <property type="match status" value="1"/>
</dbReference>
<dbReference type="GO" id="GO:0006537">
    <property type="term" value="P:glutamate biosynthetic process"/>
    <property type="evidence" value="ECO:0007669"/>
    <property type="project" value="UniProtKB-KW"/>
</dbReference>
<feature type="domain" description="4Fe-4S ferredoxin-type" evidence="5">
    <location>
        <begin position="37"/>
        <end position="68"/>
    </location>
</feature>
<dbReference type="PANTHER" id="PTHR43100">
    <property type="entry name" value="GLUTAMATE SYNTHASE [NADPH] SMALL CHAIN"/>
    <property type="match status" value="1"/>
</dbReference>
<evidence type="ECO:0000256" key="4">
    <source>
        <dbReference type="ARBA" id="ARBA00029440"/>
    </source>
</evidence>
<dbReference type="Gene3D" id="3.50.50.60">
    <property type="entry name" value="FAD/NAD(P)-binding domain"/>
    <property type="match status" value="2"/>
</dbReference>
<evidence type="ECO:0000259" key="5">
    <source>
        <dbReference type="PROSITE" id="PS51379"/>
    </source>
</evidence>
<protein>
    <submittedName>
        <fullName evidence="6">NAD(P)H-dependent glutamate synthase small subunit</fullName>
    </submittedName>
</protein>
<dbReference type="SUPFAM" id="SSF46548">
    <property type="entry name" value="alpha-helical ferredoxin"/>
    <property type="match status" value="1"/>
</dbReference>
<dbReference type="Pfam" id="PF14691">
    <property type="entry name" value="Fer4_20"/>
    <property type="match status" value="1"/>
</dbReference>
<name>A0A4V3GYA5_9FIRM</name>
<dbReference type="RefSeq" id="WP_134116559.1">
    <property type="nucleotide sequence ID" value="NZ_SOEG01000012.1"/>
</dbReference>
<gene>
    <name evidence="6" type="ORF">C7959_1125</name>
</gene>
<keyword evidence="2" id="KW-0560">Oxidoreductase</keyword>
<dbReference type="PANTHER" id="PTHR43100:SF1">
    <property type="entry name" value="GLUTAMATE SYNTHASE [NADPH] SMALL CHAIN"/>
    <property type="match status" value="1"/>
</dbReference>
<keyword evidence="1" id="KW-0028">Amino-acid biosynthesis</keyword>
<evidence type="ECO:0000256" key="1">
    <source>
        <dbReference type="ARBA" id="ARBA00022605"/>
    </source>
</evidence>
<comment type="caution">
    <text evidence="6">The sequence shown here is derived from an EMBL/GenBank/DDBJ whole genome shotgun (WGS) entry which is preliminary data.</text>
</comment>
<evidence type="ECO:0000256" key="3">
    <source>
        <dbReference type="ARBA" id="ARBA00023164"/>
    </source>
</evidence>
<accession>A0A4V3GYA5</accession>
<dbReference type="InterPro" id="IPR051394">
    <property type="entry name" value="Glutamate_Synthase"/>
</dbReference>
<dbReference type="InterPro" id="IPR036188">
    <property type="entry name" value="FAD/NAD-bd_sf"/>
</dbReference>
<dbReference type="Proteomes" id="UP000295832">
    <property type="component" value="Unassembled WGS sequence"/>
</dbReference>
<dbReference type="STRING" id="926561.GCA_000379025_00124"/>
<dbReference type="InterPro" id="IPR028261">
    <property type="entry name" value="DPD_II"/>
</dbReference>
<dbReference type="InterPro" id="IPR009051">
    <property type="entry name" value="Helical_ferredxn"/>
</dbReference>
<dbReference type="EMBL" id="SOEG01000012">
    <property type="protein sequence ID" value="TDX51505.1"/>
    <property type="molecule type" value="Genomic_DNA"/>
</dbReference>